<dbReference type="SUPFAM" id="SSF81321">
    <property type="entry name" value="Family A G protein-coupled receptor-like"/>
    <property type="match status" value="1"/>
</dbReference>
<evidence type="ECO:0000313" key="8">
    <source>
        <dbReference type="Proteomes" id="UP001497497"/>
    </source>
</evidence>
<dbReference type="AlphaFoldDB" id="A0AAV2HXR9"/>
<comment type="caution">
    <text evidence="7">The sequence shown here is derived from an EMBL/GenBank/DDBJ whole genome shotgun (WGS) entry which is preliminary data.</text>
</comment>
<feature type="transmembrane region" description="Helical" evidence="5">
    <location>
        <begin position="92"/>
        <end position="115"/>
    </location>
</feature>
<reference evidence="7 8" key="1">
    <citation type="submission" date="2024-04" db="EMBL/GenBank/DDBJ databases">
        <authorList>
            <consortium name="Genoscope - CEA"/>
            <person name="William W."/>
        </authorList>
    </citation>
    <scope>NUCLEOTIDE SEQUENCE [LARGE SCALE GENOMIC DNA]</scope>
</reference>
<keyword evidence="4 5" id="KW-0472">Membrane</keyword>
<dbReference type="PRINTS" id="PR00237">
    <property type="entry name" value="GPCRRHODOPSN"/>
</dbReference>
<dbReference type="PANTHER" id="PTHR46641:SF2">
    <property type="entry name" value="FMRFAMIDE RECEPTOR"/>
    <property type="match status" value="1"/>
</dbReference>
<feature type="domain" description="G-protein coupled receptors family 1 profile" evidence="6">
    <location>
        <begin position="28"/>
        <end position="302"/>
    </location>
</feature>
<dbReference type="GO" id="GO:0016020">
    <property type="term" value="C:membrane"/>
    <property type="evidence" value="ECO:0007669"/>
    <property type="project" value="UniProtKB-SubCell"/>
</dbReference>
<evidence type="ECO:0000256" key="5">
    <source>
        <dbReference type="SAM" id="Phobius"/>
    </source>
</evidence>
<keyword evidence="3 5" id="KW-1133">Transmembrane helix</keyword>
<name>A0AAV2HXR9_LYMST</name>
<dbReference type="PANTHER" id="PTHR46641">
    <property type="entry name" value="FMRFAMIDE RECEPTOR-RELATED"/>
    <property type="match status" value="1"/>
</dbReference>
<feature type="transmembrane region" description="Helical" evidence="5">
    <location>
        <begin position="243"/>
        <end position="267"/>
    </location>
</feature>
<feature type="transmembrane region" description="Helical" evidence="5">
    <location>
        <begin position="20"/>
        <end position="40"/>
    </location>
</feature>
<evidence type="ECO:0000256" key="1">
    <source>
        <dbReference type="ARBA" id="ARBA00004370"/>
    </source>
</evidence>
<evidence type="ECO:0000256" key="3">
    <source>
        <dbReference type="ARBA" id="ARBA00022989"/>
    </source>
</evidence>
<protein>
    <recommendedName>
        <fullName evidence="6">G-protein coupled receptors family 1 profile domain-containing protein</fullName>
    </recommendedName>
</protein>
<dbReference type="InterPro" id="IPR052954">
    <property type="entry name" value="GPCR-Ligand_Int"/>
</dbReference>
<feature type="transmembrane region" description="Helical" evidence="5">
    <location>
        <begin position="279"/>
        <end position="303"/>
    </location>
</feature>
<proteinExistence type="predicted"/>
<sequence length="322" mass="35144">MNAVSDEVLYVFMQVNDVVVSAIIGFLGIVFNLINIAVFVTLGLSDTTNISLLGLAVADIGVSLTMFGYGVVNNPLVLAAAPHVDIIDAVNYVVLGAPHVMFSRIAGCLTAFVTVERFLCISLPLHVKTIVTRRRISLAVGGVYVLMVVSTVPTFIANQIGPRFNSRLNLTTDGLVLSWNSDQLESVTLLVNIVVQMTSFCVVIVSTLGLIRSLVRMSQWRSASSSTPDTKVSSRDKQLVKMVLTIAVVFIACSLPIVVGNLVMVFVKDFSVKGNTRNLFILVIALLFLMDSINSTVNIFMYLKMSSRFRETFLSFFSKQAQ</sequence>
<dbReference type="Gene3D" id="1.20.1070.10">
    <property type="entry name" value="Rhodopsin 7-helix transmembrane proteins"/>
    <property type="match status" value="1"/>
</dbReference>
<dbReference type="InterPro" id="IPR000276">
    <property type="entry name" value="GPCR_Rhodpsn"/>
</dbReference>
<evidence type="ECO:0000256" key="4">
    <source>
        <dbReference type="ARBA" id="ARBA00023136"/>
    </source>
</evidence>
<keyword evidence="2 5" id="KW-0812">Transmembrane</keyword>
<dbReference type="Pfam" id="PF00001">
    <property type="entry name" value="7tm_1"/>
    <property type="match status" value="1"/>
</dbReference>
<keyword evidence="8" id="KW-1185">Reference proteome</keyword>
<evidence type="ECO:0000313" key="7">
    <source>
        <dbReference type="EMBL" id="CAL1538317.1"/>
    </source>
</evidence>
<evidence type="ECO:0000256" key="2">
    <source>
        <dbReference type="ARBA" id="ARBA00022692"/>
    </source>
</evidence>
<dbReference type="Proteomes" id="UP001497497">
    <property type="component" value="Unassembled WGS sequence"/>
</dbReference>
<dbReference type="GO" id="GO:0004930">
    <property type="term" value="F:G protein-coupled receptor activity"/>
    <property type="evidence" value="ECO:0007669"/>
    <property type="project" value="InterPro"/>
</dbReference>
<feature type="transmembrane region" description="Helical" evidence="5">
    <location>
        <begin position="136"/>
        <end position="156"/>
    </location>
</feature>
<evidence type="ECO:0000259" key="6">
    <source>
        <dbReference type="PROSITE" id="PS50262"/>
    </source>
</evidence>
<dbReference type="EMBL" id="CAXITT010000294">
    <property type="protein sequence ID" value="CAL1538317.1"/>
    <property type="molecule type" value="Genomic_DNA"/>
</dbReference>
<dbReference type="PROSITE" id="PS50262">
    <property type="entry name" value="G_PROTEIN_RECEP_F1_2"/>
    <property type="match status" value="1"/>
</dbReference>
<accession>A0AAV2HXR9</accession>
<feature type="transmembrane region" description="Helical" evidence="5">
    <location>
        <begin position="189"/>
        <end position="211"/>
    </location>
</feature>
<organism evidence="7 8">
    <name type="scientific">Lymnaea stagnalis</name>
    <name type="common">Great pond snail</name>
    <name type="synonym">Helix stagnalis</name>
    <dbReference type="NCBI Taxonomy" id="6523"/>
    <lineage>
        <taxon>Eukaryota</taxon>
        <taxon>Metazoa</taxon>
        <taxon>Spiralia</taxon>
        <taxon>Lophotrochozoa</taxon>
        <taxon>Mollusca</taxon>
        <taxon>Gastropoda</taxon>
        <taxon>Heterobranchia</taxon>
        <taxon>Euthyneura</taxon>
        <taxon>Panpulmonata</taxon>
        <taxon>Hygrophila</taxon>
        <taxon>Lymnaeoidea</taxon>
        <taxon>Lymnaeidae</taxon>
        <taxon>Lymnaea</taxon>
    </lineage>
</organism>
<comment type="subcellular location">
    <subcellularLocation>
        <location evidence="1">Membrane</location>
    </subcellularLocation>
</comment>
<gene>
    <name evidence="7" type="ORF">GSLYS_00012138001</name>
</gene>
<dbReference type="InterPro" id="IPR017452">
    <property type="entry name" value="GPCR_Rhodpsn_7TM"/>
</dbReference>
<feature type="transmembrane region" description="Helical" evidence="5">
    <location>
        <begin position="52"/>
        <end position="72"/>
    </location>
</feature>